<dbReference type="AlphaFoldDB" id="A0A382VF38"/>
<feature type="non-terminal residue" evidence="1">
    <location>
        <position position="184"/>
    </location>
</feature>
<evidence type="ECO:0000313" key="1">
    <source>
        <dbReference type="EMBL" id="SVD45124.1"/>
    </source>
</evidence>
<dbReference type="GO" id="GO:0030246">
    <property type="term" value="F:carbohydrate binding"/>
    <property type="evidence" value="ECO:0007669"/>
    <property type="project" value="InterPro"/>
</dbReference>
<proteinExistence type="predicted"/>
<gene>
    <name evidence="1" type="ORF">METZ01_LOCUS397978</name>
</gene>
<dbReference type="InterPro" id="IPR013784">
    <property type="entry name" value="Carb-bd-like_fold"/>
</dbReference>
<accession>A0A382VF38</accession>
<protein>
    <recommendedName>
        <fullName evidence="2">Carboxypeptidase regulatory-like domain-containing protein</fullName>
    </recommendedName>
</protein>
<evidence type="ECO:0008006" key="2">
    <source>
        <dbReference type="Google" id="ProtNLM"/>
    </source>
</evidence>
<sequence length="184" mass="20784">MNKTLQLLLTLVWISAGITTNTVYSDETTLGRVPETGVMSGSVSGPNKFTAAKVYAKNLDKNMLYMVYTNKGQYRMPNLMVGAYEIWSEHEKLRSEHSWIRIERSNKIIANFTLKKGPADPLTFNPRNTKADNAVSYDELYPPGVGRDIAERTCMTCHGQMHIPSFKFDKAAWNAMIDLMLDPN</sequence>
<reference evidence="1" key="1">
    <citation type="submission" date="2018-05" db="EMBL/GenBank/DDBJ databases">
        <authorList>
            <person name="Lanie J.A."/>
            <person name="Ng W.-L."/>
            <person name="Kazmierczak K.M."/>
            <person name="Andrzejewski T.M."/>
            <person name="Davidsen T.M."/>
            <person name="Wayne K.J."/>
            <person name="Tettelin H."/>
            <person name="Glass J.I."/>
            <person name="Rusch D."/>
            <person name="Podicherti R."/>
            <person name="Tsui H.-C.T."/>
            <person name="Winkler M.E."/>
        </authorList>
    </citation>
    <scope>NUCLEOTIDE SEQUENCE</scope>
</reference>
<name>A0A382VF38_9ZZZZ</name>
<dbReference type="SUPFAM" id="SSF49452">
    <property type="entry name" value="Starch-binding domain-like"/>
    <property type="match status" value="1"/>
</dbReference>
<dbReference type="EMBL" id="UINC01151488">
    <property type="protein sequence ID" value="SVD45124.1"/>
    <property type="molecule type" value="Genomic_DNA"/>
</dbReference>
<organism evidence="1">
    <name type="scientific">marine metagenome</name>
    <dbReference type="NCBI Taxonomy" id="408172"/>
    <lineage>
        <taxon>unclassified sequences</taxon>
        <taxon>metagenomes</taxon>
        <taxon>ecological metagenomes</taxon>
    </lineage>
</organism>